<protein>
    <submittedName>
        <fullName evidence="2">Dirigent protein</fullName>
    </submittedName>
</protein>
<evidence type="ECO:0000313" key="2">
    <source>
        <dbReference type="WBParaSite" id="SPAL_0000648700.1"/>
    </source>
</evidence>
<dbReference type="AlphaFoldDB" id="A0A0N5BKN1"/>
<proteinExistence type="predicted"/>
<sequence>MNYTFSDSLIGYGVAEVQSSIKVVGKILKNGSCGVSVVNFNERGHSASRPLGDQHNSYIGIYESLFLFPYTS</sequence>
<dbReference type="WBParaSite" id="SPAL_0000648700.1">
    <property type="protein sequence ID" value="SPAL_0000648700.1"/>
    <property type="gene ID" value="SPAL_0000648700"/>
</dbReference>
<evidence type="ECO:0000313" key="1">
    <source>
        <dbReference type="Proteomes" id="UP000046392"/>
    </source>
</evidence>
<dbReference type="Proteomes" id="UP000046392">
    <property type="component" value="Unplaced"/>
</dbReference>
<organism evidence="1 2">
    <name type="scientific">Strongyloides papillosus</name>
    <name type="common">Intestinal threadworm</name>
    <dbReference type="NCBI Taxonomy" id="174720"/>
    <lineage>
        <taxon>Eukaryota</taxon>
        <taxon>Metazoa</taxon>
        <taxon>Ecdysozoa</taxon>
        <taxon>Nematoda</taxon>
        <taxon>Chromadorea</taxon>
        <taxon>Rhabditida</taxon>
        <taxon>Tylenchina</taxon>
        <taxon>Panagrolaimomorpha</taxon>
        <taxon>Strongyloidoidea</taxon>
        <taxon>Strongyloididae</taxon>
        <taxon>Strongyloides</taxon>
    </lineage>
</organism>
<reference evidence="2" key="1">
    <citation type="submission" date="2017-02" db="UniProtKB">
        <authorList>
            <consortium name="WormBaseParasite"/>
        </authorList>
    </citation>
    <scope>IDENTIFICATION</scope>
</reference>
<name>A0A0N5BKN1_STREA</name>
<accession>A0A0N5BKN1</accession>
<keyword evidence="1" id="KW-1185">Reference proteome</keyword>